<reference evidence="3" key="1">
    <citation type="submission" date="2016-10" db="EMBL/GenBank/DDBJ databases">
        <authorList>
            <person name="Varghese N."/>
            <person name="Submissions S."/>
        </authorList>
    </citation>
    <scope>NUCLEOTIDE SEQUENCE [LARGE SCALE GENOMIC DNA]</scope>
    <source>
        <strain evidence="3">Nm76</strain>
    </source>
</reference>
<feature type="chain" id="PRO_5011599804" evidence="1">
    <location>
        <begin position="25"/>
        <end position="169"/>
    </location>
</feature>
<protein>
    <submittedName>
        <fullName evidence="2">Uncharacterized protein</fullName>
    </submittedName>
</protein>
<evidence type="ECO:0000256" key="1">
    <source>
        <dbReference type="SAM" id="SignalP"/>
    </source>
</evidence>
<dbReference type="STRING" id="42354.SAMN05216333_1306"/>
<dbReference type="Proteomes" id="UP000198814">
    <property type="component" value="Unassembled WGS sequence"/>
</dbReference>
<dbReference type="RefSeq" id="WP_090321873.1">
    <property type="nucleotide sequence ID" value="NZ_FNOE01000033.1"/>
</dbReference>
<evidence type="ECO:0000313" key="2">
    <source>
        <dbReference type="EMBL" id="SEO97178.1"/>
    </source>
</evidence>
<accession>A0A1H8U3E9</accession>
<gene>
    <name evidence="2" type="ORF">SAMN05216333_1306</name>
</gene>
<keyword evidence="3" id="KW-1185">Reference proteome</keyword>
<sequence>MNKTLLTALSAALLSLSGISLSHAESVAVEGRAIFIVDNSVPGSQILVKNLANAAANACLINAGTNLLGLGTDTTATDIVIKNGTAVITTYNATLFATDVKLVDVTSCPITSVVDLSACYATVHDGKLTVPCLQYDDDVISVVLGQRGKSMNFEFESYKPGKGHGHDHD</sequence>
<feature type="signal peptide" evidence="1">
    <location>
        <begin position="1"/>
        <end position="24"/>
    </location>
</feature>
<organism evidence="2 3">
    <name type="scientific">Nitrosomonas oligotropha</name>
    <dbReference type="NCBI Taxonomy" id="42354"/>
    <lineage>
        <taxon>Bacteria</taxon>
        <taxon>Pseudomonadati</taxon>
        <taxon>Pseudomonadota</taxon>
        <taxon>Betaproteobacteria</taxon>
        <taxon>Nitrosomonadales</taxon>
        <taxon>Nitrosomonadaceae</taxon>
        <taxon>Nitrosomonas</taxon>
    </lineage>
</organism>
<proteinExistence type="predicted"/>
<evidence type="ECO:0000313" key="3">
    <source>
        <dbReference type="Proteomes" id="UP000198814"/>
    </source>
</evidence>
<keyword evidence="1" id="KW-0732">Signal</keyword>
<name>A0A1H8U3E9_9PROT</name>
<dbReference type="OrthoDB" id="8548119at2"/>
<dbReference type="EMBL" id="FODO01000030">
    <property type="protein sequence ID" value="SEO97178.1"/>
    <property type="molecule type" value="Genomic_DNA"/>
</dbReference>
<dbReference type="AlphaFoldDB" id="A0A1H8U3E9"/>